<evidence type="ECO:0000313" key="1">
    <source>
        <dbReference type="EMBL" id="APR03796.1"/>
    </source>
</evidence>
<accession>A0A1H5U8Z3</accession>
<protein>
    <submittedName>
        <fullName evidence="1">Uncharacterized protein</fullName>
    </submittedName>
</protein>
<dbReference type="OrthoDB" id="9949359at2"/>
<gene>
    <name evidence="1" type="ORF">Tchl_0933</name>
</gene>
<name>A0A1H5U8Z3_9RHOO</name>
<dbReference type="STRING" id="96773.Tchl_0933"/>
<dbReference type="EMBL" id="CP018839">
    <property type="protein sequence ID" value="APR03796.1"/>
    <property type="molecule type" value="Genomic_DNA"/>
</dbReference>
<proteinExistence type="predicted"/>
<reference evidence="1 2" key="1">
    <citation type="submission" date="2016-12" db="EMBL/GenBank/DDBJ databases">
        <title>Complete genome sequence of Thauera chlorobenzoica, a Betaproteobacterium degrading haloaromatics anaerobically to CO2 and halides.</title>
        <authorList>
            <person name="Goris T."/>
            <person name="Mergelsberg M."/>
            <person name="Boll M."/>
        </authorList>
    </citation>
    <scope>NUCLEOTIDE SEQUENCE [LARGE SCALE GENOMIC DNA]</scope>
    <source>
        <strain evidence="1 2">3CB1</strain>
    </source>
</reference>
<dbReference type="AlphaFoldDB" id="A0A1H5U8Z3"/>
<keyword evidence="2" id="KW-1185">Reference proteome</keyword>
<dbReference type="Proteomes" id="UP000185739">
    <property type="component" value="Chromosome"/>
</dbReference>
<dbReference type="RefSeq" id="WP_103893819.1">
    <property type="nucleotide sequence ID" value="NZ_CP018839.1"/>
</dbReference>
<dbReference type="KEGG" id="tcl:Tchl_0933"/>
<evidence type="ECO:0000313" key="2">
    <source>
        <dbReference type="Proteomes" id="UP000185739"/>
    </source>
</evidence>
<organism evidence="1 2">
    <name type="scientific">Thauera chlorobenzoica</name>
    <dbReference type="NCBI Taxonomy" id="96773"/>
    <lineage>
        <taxon>Bacteria</taxon>
        <taxon>Pseudomonadati</taxon>
        <taxon>Pseudomonadota</taxon>
        <taxon>Betaproteobacteria</taxon>
        <taxon>Rhodocyclales</taxon>
        <taxon>Zoogloeaceae</taxon>
        <taxon>Thauera</taxon>
    </lineage>
</organism>
<sequence>MSAKIHAFPTRASDEHLLFEHPDGMGAIEYGGGILIVTNDLDATATRVLIGPAGLRDLAARLRVLADLIDGGAR</sequence>